<dbReference type="PRINTS" id="PR00463">
    <property type="entry name" value="EP450I"/>
</dbReference>
<dbReference type="PROSITE" id="PS51257">
    <property type="entry name" value="PROKAR_LIPOPROTEIN"/>
    <property type="match status" value="1"/>
</dbReference>
<keyword evidence="5" id="KW-0408">Iron</keyword>
<evidence type="ECO:0000313" key="8">
    <source>
        <dbReference type="EMBL" id="KAH7248144.1"/>
    </source>
</evidence>
<feature type="region of interest" description="Disordered" evidence="6">
    <location>
        <begin position="417"/>
        <end position="436"/>
    </location>
</feature>
<dbReference type="InterPro" id="IPR001128">
    <property type="entry name" value="Cyt_P450"/>
</dbReference>
<comment type="cofactor">
    <cofactor evidence="1">
        <name>heme</name>
        <dbReference type="ChEBI" id="CHEBI:30413"/>
    </cofactor>
</comment>
<dbReference type="OrthoDB" id="1470350at2759"/>
<evidence type="ECO:0000313" key="9">
    <source>
        <dbReference type="Proteomes" id="UP000736672"/>
    </source>
</evidence>
<name>A0A9P9KCM7_FUSSL</name>
<dbReference type="GO" id="GO:0020037">
    <property type="term" value="F:heme binding"/>
    <property type="evidence" value="ECO:0007669"/>
    <property type="project" value="InterPro"/>
</dbReference>
<evidence type="ECO:0000256" key="3">
    <source>
        <dbReference type="ARBA" id="ARBA00022617"/>
    </source>
</evidence>
<dbReference type="GO" id="GO:0005506">
    <property type="term" value="F:iron ion binding"/>
    <property type="evidence" value="ECO:0007669"/>
    <property type="project" value="InterPro"/>
</dbReference>
<dbReference type="GO" id="GO:0016705">
    <property type="term" value="F:oxidoreductase activity, acting on paired donors, with incorporation or reduction of molecular oxygen"/>
    <property type="evidence" value="ECO:0007669"/>
    <property type="project" value="InterPro"/>
</dbReference>
<dbReference type="Proteomes" id="UP000736672">
    <property type="component" value="Unassembled WGS sequence"/>
</dbReference>
<evidence type="ECO:0000256" key="1">
    <source>
        <dbReference type="ARBA" id="ARBA00001971"/>
    </source>
</evidence>
<dbReference type="AlphaFoldDB" id="A0A9P9KCM7"/>
<evidence type="ECO:0000256" key="6">
    <source>
        <dbReference type="SAM" id="MobiDB-lite"/>
    </source>
</evidence>
<keyword evidence="7" id="KW-0812">Transmembrane</keyword>
<dbReference type="EMBL" id="JAGTJS010000014">
    <property type="protein sequence ID" value="KAH7248144.1"/>
    <property type="molecule type" value="Genomic_DNA"/>
</dbReference>
<keyword evidence="9" id="KW-1185">Reference proteome</keyword>
<proteinExistence type="inferred from homology"/>
<accession>A0A9P9KCM7</accession>
<dbReference type="Pfam" id="PF00067">
    <property type="entry name" value="p450"/>
    <property type="match status" value="1"/>
</dbReference>
<evidence type="ECO:0000256" key="4">
    <source>
        <dbReference type="ARBA" id="ARBA00022723"/>
    </source>
</evidence>
<keyword evidence="3" id="KW-0349">Heme</keyword>
<feature type="transmembrane region" description="Helical" evidence="7">
    <location>
        <begin position="12"/>
        <end position="35"/>
    </location>
</feature>
<dbReference type="Gene3D" id="1.10.630.10">
    <property type="entry name" value="Cytochrome P450"/>
    <property type="match status" value="1"/>
</dbReference>
<sequence>MSLRLPLASASPSWKLIVGVISFFVVSCIVLRAIYNIWFHPLRKYPGPWWPAASRVPYTVSVLRGTATREAKELHEKYGHIVRINPDTLSFTSSQAWPDIYGPKRSGGRGNIPRDPRHYMKPQKILFDVESHRRLLASKLAPSLQEVHLQKYATLFISKLHESWHVSSTGVVDLARWINLLTTDIAGALVLGESFGGLEGSRIHPSLDTIPRNVKIFNIIGELSRYPGVLRVIDACWPRSMEREEESFMARYIAKRIEKKIDSHDLMSCIIEASGEERVPSDEMEALAMGFVIAGSETTATLLAGSVYLLLKHPLVLQNLTTILRTQFSSSSDMTLLALQGQEYLNAVLKECLRLYPPAPGNLFRRTAREGHVVMGQAIPSNTSLTMHLWAANRSPLNFHMPNQMVPERWMKPRPLEFEKDDRNAMKPFGGKPDYA</sequence>
<dbReference type="PANTHER" id="PTHR24305:SF210">
    <property type="entry name" value="CYTOCHROME P450 MONOOXYGENASE ASQL-RELATED"/>
    <property type="match status" value="1"/>
</dbReference>
<evidence type="ECO:0000256" key="7">
    <source>
        <dbReference type="SAM" id="Phobius"/>
    </source>
</evidence>
<gene>
    <name evidence="8" type="ORF">B0J15DRAFT_562193</name>
</gene>
<dbReference type="InterPro" id="IPR050121">
    <property type="entry name" value="Cytochrome_P450_monoxygenase"/>
</dbReference>
<dbReference type="GO" id="GO:0004497">
    <property type="term" value="F:monooxygenase activity"/>
    <property type="evidence" value="ECO:0007669"/>
    <property type="project" value="InterPro"/>
</dbReference>
<dbReference type="SUPFAM" id="SSF48264">
    <property type="entry name" value="Cytochrome P450"/>
    <property type="match status" value="1"/>
</dbReference>
<evidence type="ECO:0000256" key="5">
    <source>
        <dbReference type="ARBA" id="ARBA00023004"/>
    </source>
</evidence>
<keyword evidence="4" id="KW-0479">Metal-binding</keyword>
<dbReference type="InterPro" id="IPR002401">
    <property type="entry name" value="Cyt_P450_E_grp-I"/>
</dbReference>
<dbReference type="InterPro" id="IPR036396">
    <property type="entry name" value="Cyt_P450_sf"/>
</dbReference>
<dbReference type="PRINTS" id="PR00385">
    <property type="entry name" value="P450"/>
</dbReference>
<comment type="similarity">
    <text evidence="2">Belongs to the cytochrome P450 family.</text>
</comment>
<protein>
    <submittedName>
        <fullName evidence="8">Isotrichodermin C-15 hydroxylase</fullName>
    </submittedName>
</protein>
<organism evidence="8 9">
    <name type="scientific">Fusarium solani</name>
    <name type="common">Filamentous fungus</name>
    <dbReference type="NCBI Taxonomy" id="169388"/>
    <lineage>
        <taxon>Eukaryota</taxon>
        <taxon>Fungi</taxon>
        <taxon>Dikarya</taxon>
        <taxon>Ascomycota</taxon>
        <taxon>Pezizomycotina</taxon>
        <taxon>Sordariomycetes</taxon>
        <taxon>Hypocreomycetidae</taxon>
        <taxon>Hypocreales</taxon>
        <taxon>Nectriaceae</taxon>
        <taxon>Fusarium</taxon>
        <taxon>Fusarium solani species complex</taxon>
    </lineage>
</organism>
<keyword evidence="7" id="KW-0472">Membrane</keyword>
<reference evidence="8" key="1">
    <citation type="journal article" date="2021" name="Nat. Commun.">
        <title>Genetic determinants of endophytism in the Arabidopsis root mycobiome.</title>
        <authorList>
            <person name="Mesny F."/>
            <person name="Miyauchi S."/>
            <person name="Thiergart T."/>
            <person name="Pickel B."/>
            <person name="Atanasova L."/>
            <person name="Karlsson M."/>
            <person name="Huettel B."/>
            <person name="Barry K.W."/>
            <person name="Haridas S."/>
            <person name="Chen C."/>
            <person name="Bauer D."/>
            <person name="Andreopoulos W."/>
            <person name="Pangilinan J."/>
            <person name="LaButti K."/>
            <person name="Riley R."/>
            <person name="Lipzen A."/>
            <person name="Clum A."/>
            <person name="Drula E."/>
            <person name="Henrissat B."/>
            <person name="Kohler A."/>
            <person name="Grigoriev I.V."/>
            <person name="Martin F.M."/>
            <person name="Hacquard S."/>
        </authorList>
    </citation>
    <scope>NUCLEOTIDE SEQUENCE</scope>
    <source>
        <strain evidence="8">FSSC 5 MPI-SDFR-AT-0091</strain>
    </source>
</reference>
<evidence type="ECO:0000256" key="2">
    <source>
        <dbReference type="ARBA" id="ARBA00010617"/>
    </source>
</evidence>
<dbReference type="PANTHER" id="PTHR24305">
    <property type="entry name" value="CYTOCHROME P450"/>
    <property type="match status" value="1"/>
</dbReference>
<comment type="caution">
    <text evidence="8">The sequence shown here is derived from an EMBL/GenBank/DDBJ whole genome shotgun (WGS) entry which is preliminary data.</text>
</comment>
<keyword evidence="7" id="KW-1133">Transmembrane helix</keyword>